<keyword evidence="3" id="KW-1185">Reference proteome</keyword>
<accession>A0ABW2SSS5</accession>
<organism evidence="2 3">
    <name type="scientific">Streptosporangium amethystogenes subsp. fukuiense</name>
    <dbReference type="NCBI Taxonomy" id="698418"/>
    <lineage>
        <taxon>Bacteria</taxon>
        <taxon>Bacillati</taxon>
        <taxon>Actinomycetota</taxon>
        <taxon>Actinomycetes</taxon>
        <taxon>Streptosporangiales</taxon>
        <taxon>Streptosporangiaceae</taxon>
        <taxon>Streptosporangium</taxon>
    </lineage>
</organism>
<dbReference type="RefSeq" id="WP_343980096.1">
    <property type="nucleotide sequence ID" value="NZ_BAAAGK010000191.1"/>
</dbReference>
<dbReference type="EMBL" id="JBHTEE010000001">
    <property type="protein sequence ID" value="MFC7598501.1"/>
    <property type="molecule type" value="Genomic_DNA"/>
</dbReference>
<comment type="caution">
    <text evidence="2">The sequence shown here is derived from an EMBL/GenBank/DDBJ whole genome shotgun (WGS) entry which is preliminary data.</text>
</comment>
<evidence type="ECO:0000313" key="3">
    <source>
        <dbReference type="Proteomes" id="UP001596514"/>
    </source>
</evidence>
<reference evidence="3" key="1">
    <citation type="journal article" date="2019" name="Int. J. Syst. Evol. Microbiol.">
        <title>The Global Catalogue of Microorganisms (GCM) 10K type strain sequencing project: providing services to taxonomists for standard genome sequencing and annotation.</title>
        <authorList>
            <consortium name="The Broad Institute Genomics Platform"/>
            <consortium name="The Broad Institute Genome Sequencing Center for Infectious Disease"/>
            <person name="Wu L."/>
            <person name="Ma J."/>
        </authorList>
    </citation>
    <scope>NUCLEOTIDE SEQUENCE [LARGE SCALE GENOMIC DNA]</scope>
    <source>
        <strain evidence="3">JCM 10083</strain>
    </source>
</reference>
<feature type="domain" description="Ig-like" evidence="1">
    <location>
        <begin position="317"/>
        <end position="370"/>
    </location>
</feature>
<dbReference type="PROSITE" id="PS50835">
    <property type="entry name" value="IG_LIKE"/>
    <property type="match status" value="1"/>
</dbReference>
<name>A0ABW2SSS5_9ACTN</name>
<evidence type="ECO:0000313" key="2">
    <source>
        <dbReference type="EMBL" id="MFC7598501.1"/>
    </source>
</evidence>
<dbReference type="Proteomes" id="UP001596514">
    <property type="component" value="Unassembled WGS sequence"/>
</dbReference>
<gene>
    <name evidence="2" type="ORF">ACFQVD_00115</name>
</gene>
<protein>
    <recommendedName>
        <fullName evidence="1">Ig-like domain-containing protein</fullName>
    </recommendedName>
</protein>
<evidence type="ECO:0000259" key="1">
    <source>
        <dbReference type="PROSITE" id="PS50835"/>
    </source>
</evidence>
<sequence>MLLSYDLALDPDPPQTGRPCLLRLTVRAAAPAFCRKITLSLPTGTGAAHFTNAPAAITPRPVQGGEDADQGGGWRLTRADAADAVTFTALPTRPRGWLLGVTPLTLELAGVTANTTPGTATLRIEEETSSDGLTWQTQTMELPLPKFPDGFFFGDLRPELLMVPNGGHAELTWRGSPAVYTLTWAGEHGGSGGQADVSDVTTWLSPPLHDTTAFRLAARLPGSTAERVLTTLVTVALPHLRTHDLTATGKVRLIGAGHSIEIGRERPHTFQSDTDGLLIGRVQAVAGATPAQMEVTALADGGGQEYRAVFTSDNADPSKIPAETPFDVPVRRGTAITITCRYTRPPDGPEPIEPFFSLLWLPYGSTNRIM</sequence>
<proteinExistence type="predicted"/>
<dbReference type="InterPro" id="IPR007110">
    <property type="entry name" value="Ig-like_dom"/>
</dbReference>